<dbReference type="EMBL" id="MELK01000052">
    <property type="protein sequence ID" value="OFW55738.1"/>
    <property type="molecule type" value="Genomic_DNA"/>
</dbReference>
<dbReference type="InterPro" id="IPR007115">
    <property type="entry name" value="6-PTP_synth/QueD"/>
</dbReference>
<dbReference type="NCBIfam" id="TIGR03367">
    <property type="entry name" value="queuosine_QueD"/>
    <property type="match status" value="1"/>
</dbReference>
<feature type="active site" description="Charge relay system" evidence="6">
    <location>
        <position position="67"/>
    </location>
</feature>
<dbReference type="GO" id="GO:0046872">
    <property type="term" value="F:metal ion binding"/>
    <property type="evidence" value="ECO:0007669"/>
    <property type="project" value="UniProtKB-KW"/>
</dbReference>
<comment type="catalytic activity">
    <reaction evidence="4 5">
        <text>7,8-dihydroneopterin 3'-triphosphate + H2O = 6-carboxy-5,6,7,8-tetrahydropterin + triphosphate + acetaldehyde + 2 H(+)</text>
        <dbReference type="Rhea" id="RHEA:27966"/>
        <dbReference type="ChEBI" id="CHEBI:15343"/>
        <dbReference type="ChEBI" id="CHEBI:15377"/>
        <dbReference type="ChEBI" id="CHEBI:15378"/>
        <dbReference type="ChEBI" id="CHEBI:18036"/>
        <dbReference type="ChEBI" id="CHEBI:58462"/>
        <dbReference type="ChEBI" id="CHEBI:61032"/>
        <dbReference type="EC" id="4.1.2.50"/>
    </reaction>
</comment>
<evidence type="ECO:0000313" key="9">
    <source>
        <dbReference type="Proteomes" id="UP000177876"/>
    </source>
</evidence>
<dbReference type="Gene3D" id="3.30.479.10">
    <property type="entry name" value="6-pyruvoyl tetrahydropterin synthase/QueD"/>
    <property type="match status" value="1"/>
</dbReference>
<evidence type="ECO:0000256" key="2">
    <source>
        <dbReference type="ARBA" id="ARBA00008900"/>
    </source>
</evidence>
<dbReference type="AlphaFoldDB" id="A0A1F2WFV3"/>
<sequence length="126" mass="14426">MYEIRATAGFDAAHYLLNYEGACARMHGHTWTVEAAVTGSELDESELLMDFHDLRKLLREVIESFDHNCLNDLDAFSELSPTSENIAAYIYRELLVKLREFPHRATLAWVSVAESRDTKAVYREEG</sequence>
<dbReference type="EC" id="4.-.-.-" evidence="5"/>
<dbReference type="Proteomes" id="UP000177876">
    <property type="component" value="Unassembled WGS sequence"/>
</dbReference>
<keyword evidence="5" id="KW-0671">Queuosine biosynthesis</keyword>
<comment type="caution">
    <text evidence="8">The sequence shown here is derived from an EMBL/GenBank/DDBJ whole genome shotgun (WGS) entry which is preliminary data.</text>
</comment>
<comment type="cofactor">
    <cofactor evidence="5 7">
        <name>Zn(2+)</name>
        <dbReference type="ChEBI" id="CHEBI:29105"/>
    </cofactor>
    <text evidence="5 7">Binds 1 zinc ion per subunit.</text>
</comment>
<feature type="active site" description="Proton acceptor" evidence="6">
    <location>
        <position position="23"/>
    </location>
</feature>
<keyword evidence="5 7" id="KW-0479">Metal-binding</keyword>
<keyword evidence="5" id="KW-0456">Lyase</keyword>
<evidence type="ECO:0000313" key="8">
    <source>
        <dbReference type="EMBL" id="OFW55738.1"/>
    </source>
</evidence>
<feature type="binding site" evidence="7">
    <location>
        <position position="27"/>
    </location>
    <ligand>
        <name>Zn(2+)</name>
        <dbReference type="ChEBI" id="CHEBI:29105"/>
    </ligand>
</feature>
<dbReference type="InterPro" id="IPR038418">
    <property type="entry name" value="6-PTP_synth/QueD_sf"/>
</dbReference>
<comment type="pathway">
    <text evidence="1 5">Purine metabolism; 7-cyano-7-deazaguanine biosynthesis.</text>
</comment>
<protein>
    <recommendedName>
        <fullName evidence="3 5">6-carboxy-5,6,7,8-tetrahydropterin synthase</fullName>
        <ecNumber evidence="5">4.-.-.-</ecNumber>
    </recommendedName>
</protein>
<dbReference type="UniPathway" id="UPA00391"/>
<accession>A0A1F2WFV3</accession>
<evidence type="ECO:0000256" key="6">
    <source>
        <dbReference type="PIRSR" id="PIRSR006113-1"/>
    </source>
</evidence>
<keyword evidence="5 7" id="KW-0862">Zinc</keyword>
<organism evidence="8 9">
    <name type="scientific">Candidatus Solincola sediminis</name>
    <dbReference type="NCBI Taxonomy" id="1797199"/>
    <lineage>
        <taxon>Bacteria</taxon>
        <taxon>Bacillati</taxon>
        <taxon>Actinomycetota</taxon>
        <taxon>Candidatus Geothermincolia</taxon>
        <taxon>Candidatus Geothermincolales</taxon>
        <taxon>Candidatus Geothermincolaceae</taxon>
        <taxon>Candidatus Solincola</taxon>
    </lineage>
</organism>
<evidence type="ECO:0000256" key="1">
    <source>
        <dbReference type="ARBA" id="ARBA00005061"/>
    </source>
</evidence>
<proteinExistence type="inferred from homology"/>
<dbReference type="GO" id="GO:0008616">
    <property type="term" value="P:tRNA queuosine(34) biosynthetic process"/>
    <property type="evidence" value="ECO:0007669"/>
    <property type="project" value="UniProtKB-KW"/>
</dbReference>
<feature type="binding site" evidence="7">
    <location>
        <position position="14"/>
    </location>
    <ligand>
        <name>Zn(2+)</name>
        <dbReference type="ChEBI" id="CHEBI:29105"/>
    </ligand>
</feature>
<evidence type="ECO:0000256" key="3">
    <source>
        <dbReference type="ARBA" id="ARBA00018141"/>
    </source>
</evidence>
<evidence type="ECO:0000256" key="4">
    <source>
        <dbReference type="ARBA" id="ARBA00048807"/>
    </source>
</evidence>
<dbReference type="SUPFAM" id="SSF55620">
    <property type="entry name" value="Tetrahydrobiopterin biosynthesis enzymes-like"/>
    <property type="match status" value="1"/>
</dbReference>
<feature type="active site" description="Charge relay system" evidence="6">
    <location>
        <position position="114"/>
    </location>
</feature>
<dbReference type="PANTHER" id="PTHR12589:SF8">
    <property type="entry name" value="6-CARBOXY-5,6,7,8-TETRAHYDROPTERIN SYNTHASE"/>
    <property type="match status" value="1"/>
</dbReference>
<comment type="similarity">
    <text evidence="2 5">Belongs to the PTPS family. QueD subfamily.</text>
</comment>
<reference evidence="8 9" key="1">
    <citation type="journal article" date="2016" name="Nat. Commun.">
        <title>Thousands of microbial genomes shed light on interconnected biogeochemical processes in an aquifer system.</title>
        <authorList>
            <person name="Anantharaman K."/>
            <person name="Brown C.T."/>
            <person name="Hug L.A."/>
            <person name="Sharon I."/>
            <person name="Castelle C.J."/>
            <person name="Probst A.J."/>
            <person name="Thomas B.C."/>
            <person name="Singh A."/>
            <person name="Wilkins M.J."/>
            <person name="Karaoz U."/>
            <person name="Brodie E.L."/>
            <person name="Williams K.H."/>
            <person name="Hubbard S.S."/>
            <person name="Banfield J.F."/>
        </authorList>
    </citation>
    <scope>NUCLEOTIDE SEQUENCE [LARGE SCALE GENOMIC DNA]</scope>
</reference>
<dbReference type="GO" id="GO:0070497">
    <property type="term" value="F:6-carboxytetrahydropterin synthase activity"/>
    <property type="evidence" value="ECO:0007669"/>
    <property type="project" value="UniProtKB-EC"/>
</dbReference>
<dbReference type="PIRSF" id="PIRSF006113">
    <property type="entry name" value="PTP_synth"/>
    <property type="match status" value="1"/>
</dbReference>
<evidence type="ECO:0000256" key="5">
    <source>
        <dbReference type="PIRNR" id="PIRNR006113"/>
    </source>
</evidence>
<evidence type="ECO:0000256" key="7">
    <source>
        <dbReference type="PIRSR" id="PIRSR006113-2"/>
    </source>
</evidence>
<dbReference type="PANTHER" id="PTHR12589">
    <property type="entry name" value="PYRUVOYL TETRAHYDROBIOPTERIN SYNTHASE"/>
    <property type="match status" value="1"/>
</dbReference>
<gene>
    <name evidence="8" type="ORF">A2Y75_06070</name>
</gene>
<dbReference type="STRING" id="1797197.A2Y75_06070"/>
<name>A0A1F2WFV3_9ACTN</name>
<feature type="binding site" evidence="7">
    <location>
        <position position="29"/>
    </location>
    <ligand>
        <name>Zn(2+)</name>
        <dbReference type="ChEBI" id="CHEBI:29105"/>
    </ligand>
</feature>
<dbReference type="Pfam" id="PF01242">
    <property type="entry name" value="PTPS"/>
    <property type="match status" value="1"/>
</dbReference>